<dbReference type="AlphaFoldDB" id="A0AAJ0C012"/>
<dbReference type="GO" id="GO:0005975">
    <property type="term" value="P:carbohydrate metabolic process"/>
    <property type="evidence" value="ECO:0007669"/>
    <property type="project" value="InterPro"/>
</dbReference>
<dbReference type="Gene3D" id="2.60.120.200">
    <property type="match status" value="1"/>
</dbReference>
<accession>A0AAJ0C012</accession>
<protein>
    <submittedName>
        <fullName evidence="9">Glycosyl hydrolase</fullName>
    </submittedName>
</protein>
<dbReference type="Pfam" id="PF04616">
    <property type="entry name" value="Glyco_hydro_43"/>
    <property type="match status" value="1"/>
</dbReference>
<evidence type="ECO:0000256" key="5">
    <source>
        <dbReference type="PIRSR" id="PIRSR606710-2"/>
    </source>
</evidence>
<feature type="active site" description="Proton acceptor" evidence="4">
    <location>
        <position position="40"/>
    </location>
</feature>
<feature type="domain" description="Beta-xylosidase C-terminal Concanavalin A-like" evidence="8">
    <location>
        <begin position="513"/>
        <end position="581"/>
    </location>
</feature>
<keyword evidence="3 6" id="KW-0326">Glycosidase</keyword>
<proteinExistence type="inferred from homology"/>
<name>A0AAJ0C012_9PEZI</name>
<dbReference type="PANTHER" id="PTHR42812">
    <property type="entry name" value="BETA-XYLOSIDASE"/>
    <property type="match status" value="1"/>
</dbReference>
<evidence type="ECO:0000313" key="10">
    <source>
        <dbReference type="Proteomes" id="UP001244011"/>
    </source>
</evidence>
<dbReference type="InterPro" id="IPR051795">
    <property type="entry name" value="Glycosyl_Hydrlase_43"/>
</dbReference>
<feature type="active site" description="Proton donor" evidence="4">
    <location>
        <position position="215"/>
    </location>
</feature>
<evidence type="ECO:0000256" key="3">
    <source>
        <dbReference type="ARBA" id="ARBA00023295"/>
    </source>
</evidence>
<sequence length="589" mass="65127">MHALAVVVLCLTTFTPFTLGKCQQRNSTFYNPILPGFHPDPSCIFVPELDDTFFCASSSFNAFPGIPIHASKDLQNFKLIGHVLSRREQLPALAETNRSTSGIWAPTLRYHEGDFWLVTTLVDDELPQDDFSRWTNIIFKGKDIYDQSSWSNAIRFNFTGYDTSPFWDVDGKSYITGAHAWQVGPYIQQAEANLDTGEVGEWQIIWNGTGGMAPEGPHLYHKDGYYYLLAAEGGTGLEHMVTMARSKNINGPFEVDPSNPVLTNANTTNYFQTLGHADLFHDANGNWWCVALSTRSGPEYINYPMGRETVMTPVTWPEGGWPRFTQVQGEMSGWKLPAPQKDIKGDGPFITEGDDIDFAPGSSLPAHFTYWRYPIPESFAISPPSHPNTLRLTPSVLNLTALNGNYAGPTGQTFVGRRQQDSLFTYSVNLDFSPTVKEEEAGVTVFLTQNHHLDMGVVLLPASSATAAFPGTNKTEPSDPSGLIPHIRFRGISYIPVPDPVIVPLPTAWVGADLRLEIKAANITHYSFAVGPANAWSEMKTILYASNDAVSWGFTGTILGIYCTSNGGQGKTEAYFSEWSYLPQGQFRN</sequence>
<dbReference type="Pfam" id="PF17851">
    <property type="entry name" value="GH43_C2"/>
    <property type="match status" value="2"/>
</dbReference>
<reference evidence="9" key="1">
    <citation type="submission" date="2023-06" db="EMBL/GenBank/DDBJ databases">
        <title>Genome-scale phylogeny and comparative genomics of the fungal order Sordariales.</title>
        <authorList>
            <consortium name="Lawrence Berkeley National Laboratory"/>
            <person name="Hensen N."/>
            <person name="Bonometti L."/>
            <person name="Westerberg I."/>
            <person name="Brannstrom I.O."/>
            <person name="Guillou S."/>
            <person name="Cros-Aarteil S."/>
            <person name="Calhoun S."/>
            <person name="Haridas S."/>
            <person name="Kuo A."/>
            <person name="Mondo S."/>
            <person name="Pangilinan J."/>
            <person name="Riley R."/>
            <person name="Labutti K."/>
            <person name="Andreopoulos B."/>
            <person name="Lipzen A."/>
            <person name="Chen C."/>
            <person name="Yanf M."/>
            <person name="Daum C."/>
            <person name="Ng V."/>
            <person name="Clum A."/>
            <person name="Steindorff A."/>
            <person name="Ohm R."/>
            <person name="Martin F."/>
            <person name="Silar P."/>
            <person name="Natvig D."/>
            <person name="Lalanne C."/>
            <person name="Gautier V."/>
            <person name="Ament-Velasquez S.L."/>
            <person name="Kruys A."/>
            <person name="Hutchinson M.I."/>
            <person name="Powell A.J."/>
            <person name="Barry K."/>
            <person name="Miller A.N."/>
            <person name="Grigoriev I.V."/>
            <person name="Debuchy R."/>
            <person name="Gladieux P."/>
            <person name="Thoren M.H."/>
            <person name="Johannesson H."/>
        </authorList>
    </citation>
    <scope>NUCLEOTIDE SEQUENCE</scope>
    <source>
        <strain evidence="9">8032-3</strain>
    </source>
</reference>
<dbReference type="SUPFAM" id="SSF75005">
    <property type="entry name" value="Arabinanase/levansucrase/invertase"/>
    <property type="match status" value="1"/>
</dbReference>
<dbReference type="Gene3D" id="2.115.10.20">
    <property type="entry name" value="Glycosyl hydrolase domain, family 43"/>
    <property type="match status" value="1"/>
</dbReference>
<feature type="domain" description="Beta-xylosidase C-terminal Concanavalin A-like" evidence="8">
    <location>
        <begin position="357"/>
        <end position="457"/>
    </location>
</feature>
<dbReference type="RefSeq" id="XP_060283876.1">
    <property type="nucleotide sequence ID" value="XM_060424594.1"/>
</dbReference>
<feature type="chain" id="PRO_5042501994" evidence="7">
    <location>
        <begin position="21"/>
        <end position="589"/>
    </location>
</feature>
<dbReference type="GO" id="GO:0004553">
    <property type="term" value="F:hydrolase activity, hydrolyzing O-glycosyl compounds"/>
    <property type="evidence" value="ECO:0007669"/>
    <property type="project" value="InterPro"/>
</dbReference>
<evidence type="ECO:0000256" key="6">
    <source>
        <dbReference type="RuleBase" id="RU361187"/>
    </source>
</evidence>
<dbReference type="InterPro" id="IPR041542">
    <property type="entry name" value="GH43_C2"/>
</dbReference>
<evidence type="ECO:0000259" key="8">
    <source>
        <dbReference type="Pfam" id="PF17851"/>
    </source>
</evidence>
<evidence type="ECO:0000256" key="4">
    <source>
        <dbReference type="PIRSR" id="PIRSR606710-1"/>
    </source>
</evidence>
<keyword evidence="7" id="KW-0732">Signal</keyword>
<comment type="similarity">
    <text evidence="1 6">Belongs to the glycosyl hydrolase 43 family.</text>
</comment>
<comment type="caution">
    <text evidence="9">The sequence shown here is derived from an EMBL/GenBank/DDBJ whole genome shotgun (WGS) entry which is preliminary data.</text>
</comment>
<feature type="site" description="Important for catalytic activity, responsible for pKa modulation of the active site Glu and correct orientation of both the proton donor and substrate" evidence="5">
    <location>
        <position position="162"/>
    </location>
</feature>
<dbReference type="PANTHER" id="PTHR42812:SF17">
    <property type="entry name" value="BETA-XYLOSIDASE C-TERMINAL CONCANAVALIN A-LIKE DOMAIN-CONTAINING PROTEIN-RELATED"/>
    <property type="match status" value="1"/>
</dbReference>
<dbReference type="InterPro" id="IPR013320">
    <property type="entry name" value="ConA-like_dom_sf"/>
</dbReference>
<dbReference type="EMBL" id="MU839007">
    <property type="protein sequence ID" value="KAK1767663.1"/>
    <property type="molecule type" value="Genomic_DNA"/>
</dbReference>
<keyword evidence="2 6" id="KW-0378">Hydrolase</keyword>
<dbReference type="SUPFAM" id="SSF49899">
    <property type="entry name" value="Concanavalin A-like lectins/glucanases"/>
    <property type="match status" value="1"/>
</dbReference>
<evidence type="ECO:0000256" key="1">
    <source>
        <dbReference type="ARBA" id="ARBA00009865"/>
    </source>
</evidence>
<evidence type="ECO:0000256" key="7">
    <source>
        <dbReference type="SAM" id="SignalP"/>
    </source>
</evidence>
<feature type="signal peptide" evidence="7">
    <location>
        <begin position="1"/>
        <end position="20"/>
    </location>
</feature>
<dbReference type="Proteomes" id="UP001244011">
    <property type="component" value="Unassembled WGS sequence"/>
</dbReference>
<dbReference type="InterPro" id="IPR006710">
    <property type="entry name" value="Glyco_hydro_43"/>
</dbReference>
<dbReference type="InterPro" id="IPR023296">
    <property type="entry name" value="Glyco_hydro_beta-prop_sf"/>
</dbReference>
<dbReference type="GeneID" id="85307781"/>
<evidence type="ECO:0000256" key="2">
    <source>
        <dbReference type="ARBA" id="ARBA00022801"/>
    </source>
</evidence>
<evidence type="ECO:0000313" key="9">
    <source>
        <dbReference type="EMBL" id="KAK1767663.1"/>
    </source>
</evidence>
<keyword evidence="10" id="KW-1185">Reference proteome</keyword>
<dbReference type="CDD" id="cd18833">
    <property type="entry name" value="GH43_PcXyl-like"/>
    <property type="match status" value="1"/>
</dbReference>
<gene>
    <name evidence="9" type="ORF">QBC33DRAFT_451074</name>
</gene>
<organism evidence="9 10">
    <name type="scientific">Phialemonium atrogriseum</name>
    <dbReference type="NCBI Taxonomy" id="1093897"/>
    <lineage>
        <taxon>Eukaryota</taxon>
        <taxon>Fungi</taxon>
        <taxon>Dikarya</taxon>
        <taxon>Ascomycota</taxon>
        <taxon>Pezizomycotina</taxon>
        <taxon>Sordariomycetes</taxon>
        <taxon>Sordariomycetidae</taxon>
        <taxon>Cephalothecales</taxon>
        <taxon>Cephalothecaceae</taxon>
        <taxon>Phialemonium</taxon>
    </lineage>
</organism>